<dbReference type="SMART" id="SM00422">
    <property type="entry name" value="HTH_MERR"/>
    <property type="match status" value="1"/>
</dbReference>
<dbReference type="Proteomes" id="UP000440224">
    <property type="component" value="Unassembled WGS sequence"/>
</dbReference>
<dbReference type="PANTHER" id="PTHR30204:SF90">
    <property type="entry name" value="HTH-TYPE TRANSCRIPTIONAL ACTIVATOR MTA"/>
    <property type="match status" value="1"/>
</dbReference>
<accession>A0A6N7Q2E7</accession>
<dbReference type="PROSITE" id="PS00552">
    <property type="entry name" value="HTH_MERR_1"/>
    <property type="match status" value="1"/>
</dbReference>
<dbReference type="OrthoDB" id="9792348at2"/>
<evidence type="ECO:0000256" key="1">
    <source>
        <dbReference type="ARBA" id="ARBA00023125"/>
    </source>
</evidence>
<keyword evidence="4" id="KW-1185">Reference proteome</keyword>
<protein>
    <submittedName>
        <fullName evidence="3">MerR family transcriptional regulator</fullName>
    </submittedName>
</protein>
<dbReference type="SUPFAM" id="SSF46955">
    <property type="entry name" value="Putative DNA-binding domain"/>
    <property type="match status" value="1"/>
</dbReference>
<dbReference type="PANTHER" id="PTHR30204">
    <property type="entry name" value="REDOX-CYCLING DRUG-SENSING TRANSCRIPTIONAL ACTIVATOR SOXR"/>
    <property type="match status" value="1"/>
</dbReference>
<organism evidence="3 4">
    <name type="scientific">Polyangium spumosum</name>
    <dbReference type="NCBI Taxonomy" id="889282"/>
    <lineage>
        <taxon>Bacteria</taxon>
        <taxon>Pseudomonadati</taxon>
        <taxon>Myxococcota</taxon>
        <taxon>Polyangia</taxon>
        <taxon>Polyangiales</taxon>
        <taxon>Polyangiaceae</taxon>
        <taxon>Polyangium</taxon>
    </lineage>
</organism>
<evidence type="ECO:0000313" key="3">
    <source>
        <dbReference type="EMBL" id="MRG96785.1"/>
    </source>
</evidence>
<comment type="caution">
    <text evidence="3">The sequence shown here is derived from an EMBL/GenBank/DDBJ whole genome shotgun (WGS) entry which is preliminary data.</text>
</comment>
<gene>
    <name evidence="3" type="ORF">GF068_33405</name>
</gene>
<dbReference type="InterPro" id="IPR000551">
    <property type="entry name" value="MerR-type_HTH_dom"/>
</dbReference>
<dbReference type="Gene3D" id="1.10.1660.10">
    <property type="match status" value="1"/>
</dbReference>
<dbReference type="PROSITE" id="PS50937">
    <property type="entry name" value="HTH_MERR_2"/>
    <property type="match status" value="1"/>
</dbReference>
<sequence>MGERTTRRRRWRIGELAEATGLTVRTLHHYEHIGLLAPAVRTEGNQRLYDEHDLRRLYRIRALRDLGLSLADIGHMLDDGSAALGDVLRAHRGRVDAELERLGRLRLLLDRACAQADGEVDPDDTLATIEAMSRVARRIEDLEKNGDAKDDDEARWRELGHELRACMDAGDAPSTPRARAAARAVMARIRAFAGGDRATLEALARLRRVDPPKNLAGWDPELFRYLDQALEGLVETEDDPC</sequence>
<dbReference type="GO" id="GO:0003700">
    <property type="term" value="F:DNA-binding transcription factor activity"/>
    <property type="evidence" value="ECO:0007669"/>
    <property type="project" value="InterPro"/>
</dbReference>
<dbReference type="Pfam" id="PF13411">
    <property type="entry name" value="MerR_1"/>
    <property type="match status" value="1"/>
</dbReference>
<reference evidence="3 4" key="1">
    <citation type="submission" date="2019-10" db="EMBL/GenBank/DDBJ databases">
        <title>A soil myxobacterium in the family Polyangiaceae.</title>
        <authorList>
            <person name="Li Y."/>
            <person name="Wang J."/>
        </authorList>
    </citation>
    <scope>NUCLEOTIDE SEQUENCE [LARGE SCALE GENOMIC DNA]</scope>
    <source>
        <strain evidence="3 4">DSM 14734</strain>
    </source>
</reference>
<dbReference type="InterPro" id="IPR047057">
    <property type="entry name" value="MerR_fam"/>
</dbReference>
<keyword evidence="1" id="KW-0238">DNA-binding</keyword>
<dbReference type="InterPro" id="IPR009061">
    <property type="entry name" value="DNA-bd_dom_put_sf"/>
</dbReference>
<feature type="domain" description="HTH merR-type" evidence="2">
    <location>
        <begin position="10"/>
        <end position="79"/>
    </location>
</feature>
<dbReference type="EMBL" id="WJIE01000013">
    <property type="protein sequence ID" value="MRG96785.1"/>
    <property type="molecule type" value="Genomic_DNA"/>
</dbReference>
<evidence type="ECO:0000259" key="2">
    <source>
        <dbReference type="PROSITE" id="PS50937"/>
    </source>
</evidence>
<name>A0A6N7Q2E7_9BACT</name>
<dbReference type="GO" id="GO:0003677">
    <property type="term" value="F:DNA binding"/>
    <property type="evidence" value="ECO:0007669"/>
    <property type="project" value="UniProtKB-KW"/>
</dbReference>
<evidence type="ECO:0000313" key="4">
    <source>
        <dbReference type="Proteomes" id="UP000440224"/>
    </source>
</evidence>
<dbReference type="RefSeq" id="WP_153823583.1">
    <property type="nucleotide sequence ID" value="NZ_WJIE01000013.1"/>
</dbReference>
<dbReference type="AlphaFoldDB" id="A0A6N7Q2E7"/>
<dbReference type="PRINTS" id="PR00040">
    <property type="entry name" value="HTHMERR"/>
</dbReference>
<proteinExistence type="predicted"/>